<accession>A0A396RQQ7</accession>
<evidence type="ECO:0000313" key="8">
    <source>
        <dbReference type="Proteomes" id="UP000266693"/>
    </source>
</evidence>
<proteinExistence type="inferred from homology"/>
<comment type="caution">
    <text evidence="7">The sequence shown here is derived from an EMBL/GenBank/DDBJ whole genome shotgun (WGS) entry which is preliminary data.</text>
</comment>
<evidence type="ECO:0000256" key="2">
    <source>
        <dbReference type="ARBA" id="ARBA00022649"/>
    </source>
</evidence>
<dbReference type="GO" id="GO:0006401">
    <property type="term" value="P:RNA catabolic process"/>
    <property type="evidence" value="ECO:0007669"/>
    <property type="project" value="InterPro"/>
</dbReference>
<keyword evidence="4" id="KW-0255">Endonuclease</keyword>
<dbReference type="PANTHER" id="PTHR38039">
    <property type="entry name" value="TOXIN YOEB"/>
    <property type="match status" value="1"/>
</dbReference>
<dbReference type="InterPro" id="IPR009614">
    <property type="entry name" value="YoeB_toxin"/>
</dbReference>
<dbReference type="Gene3D" id="3.30.2310.20">
    <property type="entry name" value="RelE-like"/>
    <property type="match status" value="1"/>
</dbReference>
<evidence type="ECO:0000256" key="3">
    <source>
        <dbReference type="ARBA" id="ARBA00022722"/>
    </source>
</evidence>
<dbReference type="GO" id="GO:0004519">
    <property type="term" value="F:endonuclease activity"/>
    <property type="evidence" value="ECO:0007669"/>
    <property type="project" value="UniProtKB-KW"/>
</dbReference>
<sequence length="91" mass="10927">MRISFSDEGWEDYLGWQSEDRKLLVRVNALIEECRRHPFTGTGKPEPLKNQLRGWWSRRITSEHRLVYRIGGTGEGQQLEIIQCRFHYDRH</sequence>
<gene>
    <name evidence="7" type="ORF">D1610_14555</name>
</gene>
<evidence type="ECO:0000256" key="5">
    <source>
        <dbReference type="ARBA" id="ARBA00022801"/>
    </source>
</evidence>
<dbReference type="GO" id="GO:0016787">
    <property type="term" value="F:hydrolase activity"/>
    <property type="evidence" value="ECO:0007669"/>
    <property type="project" value="UniProtKB-KW"/>
</dbReference>
<keyword evidence="2" id="KW-1277">Toxin-antitoxin system</keyword>
<keyword evidence="5" id="KW-0378">Hydrolase</keyword>
<dbReference type="NCBIfam" id="TIGR02116">
    <property type="entry name" value="toxin_Txe_YoeB"/>
    <property type="match status" value="1"/>
</dbReference>
<reference evidence="7 8" key="1">
    <citation type="submission" date="2018-08" db="EMBL/GenBank/DDBJ databases">
        <title>The multiple taxonomic identification of Sphingomonas gilva.</title>
        <authorList>
            <person name="Zhu D."/>
            <person name="Zheng S."/>
        </authorList>
    </citation>
    <scope>NUCLEOTIDE SEQUENCE [LARGE SCALE GENOMIC DNA]</scope>
    <source>
        <strain evidence="7 8">ZDH117</strain>
    </source>
</reference>
<dbReference type="PANTHER" id="PTHR38039:SF1">
    <property type="entry name" value="TOXIN YOEB"/>
    <property type="match status" value="1"/>
</dbReference>
<dbReference type="Pfam" id="PF06769">
    <property type="entry name" value="YoeB_toxin"/>
    <property type="match status" value="1"/>
</dbReference>
<keyword evidence="8" id="KW-1185">Reference proteome</keyword>
<dbReference type="OrthoDB" id="9801102at2"/>
<organism evidence="7 8">
    <name type="scientific">Sphingomonas gilva</name>
    <dbReference type="NCBI Taxonomy" id="2305907"/>
    <lineage>
        <taxon>Bacteria</taxon>
        <taxon>Pseudomonadati</taxon>
        <taxon>Pseudomonadota</taxon>
        <taxon>Alphaproteobacteria</taxon>
        <taxon>Sphingomonadales</taxon>
        <taxon>Sphingomonadaceae</taxon>
        <taxon>Sphingomonas</taxon>
    </lineage>
</organism>
<dbReference type="SUPFAM" id="SSF143011">
    <property type="entry name" value="RelE-like"/>
    <property type="match status" value="1"/>
</dbReference>
<dbReference type="InterPro" id="IPR035093">
    <property type="entry name" value="RelE/ParE_toxin_dom_sf"/>
</dbReference>
<dbReference type="Proteomes" id="UP000266693">
    <property type="component" value="Unassembled WGS sequence"/>
</dbReference>
<evidence type="ECO:0000313" key="7">
    <source>
        <dbReference type="EMBL" id="RHW16613.1"/>
    </source>
</evidence>
<keyword evidence="3" id="KW-0540">Nuclease</keyword>
<dbReference type="AlphaFoldDB" id="A0A396RQQ7"/>
<evidence type="ECO:0000256" key="1">
    <source>
        <dbReference type="ARBA" id="ARBA00008172"/>
    </source>
</evidence>
<comment type="similarity">
    <text evidence="1">Belongs to the YoeB family.</text>
</comment>
<dbReference type="RefSeq" id="WP_118864925.1">
    <property type="nucleotide sequence ID" value="NZ_QWLV01000008.1"/>
</dbReference>
<dbReference type="EMBL" id="QWLV01000008">
    <property type="protein sequence ID" value="RHW16613.1"/>
    <property type="molecule type" value="Genomic_DNA"/>
</dbReference>
<evidence type="ECO:0000256" key="4">
    <source>
        <dbReference type="ARBA" id="ARBA00022759"/>
    </source>
</evidence>
<evidence type="ECO:0000256" key="6">
    <source>
        <dbReference type="ARBA" id="ARBA00030388"/>
    </source>
</evidence>
<name>A0A396RQQ7_9SPHN</name>
<protein>
    <recommendedName>
        <fullName evidence="6">Putative mRNA interferase YoeB</fullName>
    </recommendedName>
</protein>